<evidence type="ECO:0000313" key="2">
    <source>
        <dbReference type="Ensembl" id="ENSOTSP00005124669.1"/>
    </source>
</evidence>
<dbReference type="Ensembl" id="ENSOTST00005156614.1">
    <property type="protein sequence ID" value="ENSOTSP00005124669.1"/>
    <property type="gene ID" value="ENSOTSG00005059930.1"/>
</dbReference>
<dbReference type="GO" id="GO:0043123">
    <property type="term" value="P:positive regulation of canonical NF-kappaB signal transduction"/>
    <property type="evidence" value="ECO:0007669"/>
    <property type="project" value="TreeGrafter"/>
</dbReference>
<evidence type="ECO:0000313" key="3">
    <source>
        <dbReference type="Proteomes" id="UP000694402"/>
    </source>
</evidence>
<reference evidence="2" key="2">
    <citation type="submission" date="2025-08" db="UniProtKB">
        <authorList>
            <consortium name="Ensembl"/>
        </authorList>
    </citation>
    <scope>IDENTIFICATION</scope>
</reference>
<sequence length="86" mass="9950">MTDLESSLATIMEVFHRYTEKEGDKHKLKKSELKDMINEELPALTGVGISLPYFTTIFHTPLFTLNMQLGSRLRLHRDARLSIHHV</sequence>
<dbReference type="GO" id="GO:0005634">
    <property type="term" value="C:nucleus"/>
    <property type="evidence" value="ECO:0007669"/>
    <property type="project" value="TreeGrafter"/>
</dbReference>
<dbReference type="SMART" id="SM01394">
    <property type="entry name" value="S_100"/>
    <property type="match status" value="1"/>
</dbReference>
<reference evidence="3" key="1">
    <citation type="journal article" date="2018" name="PLoS ONE">
        <title>Chinook salmon (Oncorhynchus tshawytscha) genome and transcriptome.</title>
        <authorList>
            <person name="Christensen K.A."/>
            <person name="Leong J.S."/>
            <person name="Sakhrani D."/>
            <person name="Biagi C.A."/>
            <person name="Minkley D.R."/>
            <person name="Withler R.E."/>
            <person name="Rondeau E.B."/>
            <person name="Koop B.F."/>
            <person name="Devlin R.H."/>
        </authorList>
    </citation>
    <scope>NUCLEOTIDE SEQUENCE [LARGE SCALE GENOMIC DNA]</scope>
</reference>
<dbReference type="InterPro" id="IPR011992">
    <property type="entry name" value="EF-hand-dom_pair"/>
</dbReference>
<dbReference type="GO" id="GO:0050786">
    <property type="term" value="F:RAGE receptor binding"/>
    <property type="evidence" value="ECO:0007669"/>
    <property type="project" value="TreeGrafter"/>
</dbReference>
<dbReference type="InterPro" id="IPR013787">
    <property type="entry name" value="S100_Ca-bd_sub"/>
</dbReference>
<reference evidence="2" key="3">
    <citation type="submission" date="2025-09" db="UniProtKB">
        <authorList>
            <consortium name="Ensembl"/>
        </authorList>
    </citation>
    <scope>IDENTIFICATION</scope>
</reference>
<dbReference type="PANTHER" id="PTHR11639:SF141">
    <property type="entry name" value="PROTEIN S100-B"/>
    <property type="match status" value="1"/>
</dbReference>
<keyword evidence="3" id="KW-1185">Reference proteome</keyword>
<dbReference type="GO" id="GO:0005615">
    <property type="term" value="C:extracellular space"/>
    <property type="evidence" value="ECO:0007669"/>
    <property type="project" value="TreeGrafter"/>
</dbReference>
<organism evidence="2 3">
    <name type="scientific">Oncorhynchus tshawytscha</name>
    <name type="common">Chinook salmon</name>
    <name type="synonym">Salmo tshawytscha</name>
    <dbReference type="NCBI Taxonomy" id="74940"/>
    <lineage>
        <taxon>Eukaryota</taxon>
        <taxon>Metazoa</taxon>
        <taxon>Chordata</taxon>
        <taxon>Craniata</taxon>
        <taxon>Vertebrata</taxon>
        <taxon>Euteleostomi</taxon>
        <taxon>Actinopterygii</taxon>
        <taxon>Neopterygii</taxon>
        <taxon>Teleostei</taxon>
        <taxon>Protacanthopterygii</taxon>
        <taxon>Salmoniformes</taxon>
        <taxon>Salmonidae</taxon>
        <taxon>Salmoninae</taxon>
        <taxon>Oncorhynchus</taxon>
    </lineage>
</organism>
<dbReference type="AlphaFoldDB" id="A0AAZ3Q9K3"/>
<dbReference type="Pfam" id="PF01023">
    <property type="entry name" value="S_100"/>
    <property type="match status" value="1"/>
</dbReference>
<gene>
    <name evidence="2" type="primary">S100B</name>
</gene>
<dbReference type="GeneTree" id="ENSGT00940000161997"/>
<protein>
    <recommendedName>
        <fullName evidence="1">S100/CaBP-9k-type calcium binding subdomain domain-containing protein</fullName>
    </recommendedName>
</protein>
<feature type="domain" description="S100/CaBP-9k-type calcium binding subdomain" evidence="1">
    <location>
        <begin position="4"/>
        <end position="46"/>
    </location>
</feature>
<dbReference type="GO" id="GO:0005509">
    <property type="term" value="F:calcium ion binding"/>
    <property type="evidence" value="ECO:0007669"/>
    <property type="project" value="TreeGrafter"/>
</dbReference>
<dbReference type="SUPFAM" id="SSF47473">
    <property type="entry name" value="EF-hand"/>
    <property type="match status" value="1"/>
</dbReference>
<accession>A0AAZ3Q9K3</accession>
<dbReference type="GO" id="GO:0048306">
    <property type="term" value="F:calcium-dependent protein binding"/>
    <property type="evidence" value="ECO:0007669"/>
    <property type="project" value="TreeGrafter"/>
</dbReference>
<dbReference type="GO" id="GO:0008284">
    <property type="term" value="P:positive regulation of cell population proliferation"/>
    <property type="evidence" value="ECO:0007669"/>
    <property type="project" value="TreeGrafter"/>
</dbReference>
<dbReference type="PANTHER" id="PTHR11639">
    <property type="entry name" value="S100 CALCIUM-BINDING PROTEIN"/>
    <property type="match status" value="1"/>
</dbReference>
<dbReference type="GO" id="GO:0044548">
    <property type="term" value="F:S100 protein binding"/>
    <property type="evidence" value="ECO:0007669"/>
    <property type="project" value="TreeGrafter"/>
</dbReference>
<dbReference type="Gene3D" id="1.10.238.10">
    <property type="entry name" value="EF-hand"/>
    <property type="match status" value="1"/>
</dbReference>
<evidence type="ECO:0000259" key="1">
    <source>
        <dbReference type="SMART" id="SM01394"/>
    </source>
</evidence>
<dbReference type="GO" id="GO:0005737">
    <property type="term" value="C:cytoplasm"/>
    <property type="evidence" value="ECO:0007669"/>
    <property type="project" value="TreeGrafter"/>
</dbReference>
<dbReference type="Proteomes" id="UP000694402">
    <property type="component" value="Unassembled WGS sequence"/>
</dbReference>
<name>A0AAZ3Q9K3_ONCTS</name>
<proteinExistence type="predicted"/>